<feature type="non-terminal residue" evidence="1">
    <location>
        <position position="1"/>
    </location>
</feature>
<evidence type="ECO:0000313" key="1">
    <source>
        <dbReference type="EMBL" id="CAF5223957.1"/>
    </source>
</evidence>
<organism evidence="1 2">
    <name type="scientific">Rotaria magnacalcarata</name>
    <dbReference type="NCBI Taxonomy" id="392030"/>
    <lineage>
        <taxon>Eukaryota</taxon>
        <taxon>Metazoa</taxon>
        <taxon>Spiralia</taxon>
        <taxon>Gnathifera</taxon>
        <taxon>Rotifera</taxon>
        <taxon>Eurotatoria</taxon>
        <taxon>Bdelloidea</taxon>
        <taxon>Philodinida</taxon>
        <taxon>Philodinidae</taxon>
        <taxon>Rotaria</taxon>
    </lineage>
</organism>
<dbReference type="Proteomes" id="UP000676336">
    <property type="component" value="Unassembled WGS sequence"/>
</dbReference>
<reference evidence="1" key="1">
    <citation type="submission" date="2021-02" db="EMBL/GenBank/DDBJ databases">
        <authorList>
            <person name="Nowell W R."/>
        </authorList>
    </citation>
    <scope>NUCLEOTIDE SEQUENCE</scope>
</reference>
<proteinExistence type="predicted"/>
<protein>
    <submittedName>
        <fullName evidence="1">Uncharacterized protein</fullName>
    </submittedName>
</protein>
<gene>
    <name evidence="1" type="ORF">SMN809_LOCUS83574</name>
</gene>
<comment type="caution">
    <text evidence="1">The sequence shown here is derived from an EMBL/GenBank/DDBJ whole genome shotgun (WGS) entry which is preliminary data.</text>
</comment>
<sequence length="150" mass="16694">GKSSVIIVQTLEDVLRQCSSKFRVKARRVFLATTGEELSKDLPRISNDTKLIVTCGDAYTITANSTSTIKEDSAIDPSTVSIQIIANRTLVDEAAVDQLKNVARLYPKVKHIWGIDNNNSFFFKGERRILNPKNLKIEKHPPPVNDVVST</sequence>
<evidence type="ECO:0000313" key="2">
    <source>
        <dbReference type="Proteomes" id="UP000676336"/>
    </source>
</evidence>
<dbReference type="EMBL" id="CAJOBI010356095">
    <property type="protein sequence ID" value="CAF5223957.1"/>
    <property type="molecule type" value="Genomic_DNA"/>
</dbReference>
<accession>A0A8S3JVQ5</accession>
<dbReference type="AlphaFoldDB" id="A0A8S3JVQ5"/>
<name>A0A8S3JVQ5_9BILA</name>